<dbReference type="EMBL" id="AP022595">
    <property type="protein sequence ID" value="BBY58268.1"/>
    <property type="molecule type" value="Genomic_DNA"/>
</dbReference>
<keyword evidence="1" id="KW-1133">Transmembrane helix</keyword>
<dbReference type="Proteomes" id="UP000466445">
    <property type="component" value="Chromosome"/>
</dbReference>
<keyword evidence="3" id="KW-1185">Reference proteome</keyword>
<feature type="transmembrane region" description="Helical" evidence="1">
    <location>
        <begin position="101"/>
        <end position="123"/>
    </location>
</feature>
<evidence type="ECO:0000256" key="1">
    <source>
        <dbReference type="SAM" id="Phobius"/>
    </source>
</evidence>
<feature type="transmembrane region" description="Helical" evidence="1">
    <location>
        <begin position="28"/>
        <end position="48"/>
    </location>
</feature>
<feature type="transmembrane region" description="Helical" evidence="1">
    <location>
        <begin position="176"/>
        <end position="199"/>
    </location>
</feature>
<gene>
    <name evidence="2" type="ORF">MSAR_14040</name>
</gene>
<protein>
    <submittedName>
        <fullName evidence="2">Uncharacterized protein</fullName>
    </submittedName>
</protein>
<sequence>MIVWLIAGLLGMATGLRIGWALVNKQSVVSSAMIVALGSLALVAALNWPPLTLLIDSALRWSNISIGLSQVALVWCAAGSCVMITSVASTRGPAVIRRIAALQYAVAAAISAVSLVLFFLSGLQPEMSPEEYLRHNLGSANTSLPWLVPLLYVMLTSALVLWAGMRHSNRTRRGRALFVFTVGIALLVAATAVLLIRAVRTSHLVGVGTAATLLGAAMAIVAAGSLLPAIEDWFGGRRELRLIDPLLTELERRQPDVGIGERPRGPLVFRVAERLSLISDALYLEATMADHVAAANLDGAGVDVMADADRSGVSRGEQAMAIAKWIHAGRRTPRVAGPAGQGHFPGMRWLGQPESCSDREWILEIARQYRALDNSAAAR</sequence>
<keyword evidence="1" id="KW-0812">Transmembrane</keyword>
<evidence type="ECO:0000313" key="3">
    <source>
        <dbReference type="Proteomes" id="UP000466445"/>
    </source>
</evidence>
<evidence type="ECO:0000313" key="2">
    <source>
        <dbReference type="EMBL" id="BBY58268.1"/>
    </source>
</evidence>
<reference evidence="2 3" key="1">
    <citation type="journal article" date="2019" name="Emerg. Microbes Infect.">
        <title>Comprehensive subspecies identification of 175 nontuberculous mycobacteria species based on 7547 genomic profiles.</title>
        <authorList>
            <person name="Matsumoto Y."/>
            <person name="Kinjo T."/>
            <person name="Motooka D."/>
            <person name="Nabeya D."/>
            <person name="Jung N."/>
            <person name="Uechi K."/>
            <person name="Horii T."/>
            <person name="Iida T."/>
            <person name="Fujita J."/>
            <person name="Nakamura S."/>
        </authorList>
    </citation>
    <scope>NUCLEOTIDE SEQUENCE [LARGE SCALE GENOMIC DNA]</scope>
    <source>
        <strain evidence="2 3">JCM 30395</strain>
    </source>
</reference>
<keyword evidence="1" id="KW-0472">Membrane</keyword>
<feature type="transmembrane region" description="Helical" evidence="1">
    <location>
        <begin position="143"/>
        <end position="164"/>
    </location>
</feature>
<proteinExistence type="predicted"/>
<name>A0A7I7SNE3_9MYCO</name>
<feature type="transmembrane region" description="Helical" evidence="1">
    <location>
        <begin position="205"/>
        <end position="230"/>
    </location>
</feature>
<dbReference type="RefSeq" id="WP_163695628.1">
    <property type="nucleotide sequence ID" value="NZ_AP022595.1"/>
</dbReference>
<dbReference type="AlphaFoldDB" id="A0A7I7SNE3"/>
<accession>A0A7I7SNE3</accession>
<feature type="transmembrane region" description="Helical" evidence="1">
    <location>
        <begin position="6"/>
        <end position="23"/>
    </location>
</feature>
<organism evidence="2 3">
    <name type="scientific">Mycolicibacterium sarraceniae</name>
    <dbReference type="NCBI Taxonomy" id="1534348"/>
    <lineage>
        <taxon>Bacteria</taxon>
        <taxon>Bacillati</taxon>
        <taxon>Actinomycetota</taxon>
        <taxon>Actinomycetes</taxon>
        <taxon>Mycobacteriales</taxon>
        <taxon>Mycobacteriaceae</taxon>
        <taxon>Mycolicibacterium</taxon>
    </lineage>
</organism>
<feature type="transmembrane region" description="Helical" evidence="1">
    <location>
        <begin position="68"/>
        <end position="89"/>
    </location>
</feature>
<dbReference type="KEGG" id="msar:MSAR_14040"/>